<protein>
    <submittedName>
        <fullName evidence="2">Copper(I)-binding protein</fullName>
    </submittedName>
</protein>
<proteinExistence type="predicted"/>
<dbReference type="PANTHER" id="PTHR36302">
    <property type="entry name" value="BLR7088 PROTEIN"/>
    <property type="match status" value="1"/>
</dbReference>
<reference evidence="2 3" key="1">
    <citation type="submission" date="2023-07" db="EMBL/GenBank/DDBJ databases">
        <title>Sorghum-associated microbial communities from plants grown in Nebraska, USA.</title>
        <authorList>
            <person name="Schachtman D."/>
        </authorList>
    </citation>
    <scope>NUCLEOTIDE SEQUENCE [LARGE SCALE GENOMIC DNA]</scope>
    <source>
        <strain evidence="2 3">BE190</strain>
    </source>
</reference>
<feature type="signal peptide" evidence="1">
    <location>
        <begin position="1"/>
        <end position="24"/>
    </location>
</feature>
<evidence type="ECO:0000313" key="2">
    <source>
        <dbReference type="EMBL" id="MDR7088011.1"/>
    </source>
</evidence>
<dbReference type="InterPro" id="IPR058248">
    <property type="entry name" value="Lxx211020-like"/>
</dbReference>
<sequence length="143" mass="15685">MNYYNNFFACVLMALLAGRCAAQMQVENAWIQLAPPTTTVNAAYMTIYNPQLRAQTIVGVSADCCAGVMLHKTRREGDKVMMDHLDHLVIPAQARVQLAPGGLHLMLTEAHEELTLDSKVKITFSFGDGSTQEFGLDVKQTGP</sequence>
<gene>
    <name evidence="2" type="ORF">J2X05_000014</name>
</gene>
<feature type="chain" id="PRO_5045490912" evidence="1">
    <location>
        <begin position="25"/>
        <end position="143"/>
    </location>
</feature>
<dbReference type="SUPFAM" id="SSF110087">
    <property type="entry name" value="DR1885-like metal-binding protein"/>
    <property type="match status" value="1"/>
</dbReference>
<comment type="caution">
    <text evidence="2">The sequence shown here is derived from an EMBL/GenBank/DDBJ whole genome shotgun (WGS) entry which is preliminary data.</text>
</comment>
<dbReference type="RefSeq" id="WP_310067093.1">
    <property type="nucleotide sequence ID" value="NZ_JAVDVX010000001.1"/>
</dbReference>
<dbReference type="Pfam" id="PF04314">
    <property type="entry name" value="PCuAC"/>
    <property type="match status" value="1"/>
</dbReference>
<dbReference type="Gene3D" id="2.60.40.1890">
    <property type="entry name" value="PCu(A)C copper chaperone"/>
    <property type="match status" value="1"/>
</dbReference>
<dbReference type="EMBL" id="JAVDVX010000001">
    <property type="protein sequence ID" value="MDR7088011.1"/>
    <property type="molecule type" value="Genomic_DNA"/>
</dbReference>
<name>A0ABU1US38_9GAMM</name>
<keyword evidence="1" id="KW-0732">Signal</keyword>
<organism evidence="2 3">
    <name type="scientific">Cellvibrio fibrivorans</name>
    <dbReference type="NCBI Taxonomy" id="126350"/>
    <lineage>
        <taxon>Bacteria</taxon>
        <taxon>Pseudomonadati</taxon>
        <taxon>Pseudomonadota</taxon>
        <taxon>Gammaproteobacteria</taxon>
        <taxon>Cellvibrionales</taxon>
        <taxon>Cellvibrionaceae</taxon>
        <taxon>Cellvibrio</taxon>
    </lineage>
</organism>
<keyword evidence="3" id="KW-1185">Reference proteome</keyword>
<dbReference type="Proteomes" id="UP001253595">
    <property type="component" value="Unassembled WGS sequence"/>
</dbReference>
<dbReference type="PANTHER" id="PTHR36302:SF1">
    <property type="entry name" value="COPPER CHAPERONE PCU(A)C"/>
    <property type="match status" value="1"/>
</dbReference>
<dbReference type="InterPro" id="IPR036182">
    <property type="entry name" value="PCuAC_sf"/>
</dbReference>
<accession>A0ABU1US38</accession>
<evidence type="ECO:0000256" key="1">
    <source>
        <dbReference type="SAM" id="SignalP"/>
    </source>
</evidence>
<evidence type="ECO:0000313" key="3">
    <source>
        <dbReference type="Proteomes" id="UP001253595"/>
    </source>
</evidence>
<dbReference type="InterPro" id="IPR007410">
    <property type="entry name" value="LpqE-like"/>
</dbReference>